<comment type="caution">
    <text evidence="7">The sequence shown here is derived from an EMBL/GenBank/DDBJ whole genome shotgun (WGS) entry which is preliminary data.</text>
</comment>
<evidence type="ECO:0000256" key="3">
    <source>
        <dbReference type="ARBA" id="ARBA00022927"/>
    </source>
</evidence>
<accession>A0A507DFV1</accession>
<feature type="domain" description="Mon2/Sec7/BIG1-like HUS" evidence="4">
    <location>
        <begin position="192"/>
        <end position="342"/>
    </location>
</feature>
<evidence type="ECO:0000259" key="4">
    <source>
        <dbReference type="Pfam" id="PF12783"/>
    </source>
</evidence>
<keyword evidence="2" id="KW-0813">Transport</keyword>
<dbReference type="InterPro" id="IPR032629">
    <property type="entry name" value="DCB_dom"/>
</dbReference>
<evidence type="ECO:0000313" key="8">
    <source>
        <dbReference type="Proteomes" id="UP000320475"/>
    </source>
</evidence>
<dbReference type="InterPro" id="IPR032691">
    <property type="entry name" value="Mon2/Sec7/BIG1-like_HUS"/>
</dbReference>
<organism evidence="7 8">
    <name type="scientific">Synchytrium endobioticum</name>
    <dbReference type="NCBI Taxonomy" id="286115"/>
    <lineage>
        <taxon>Eukaryota</taxon>
        <taxon>Fungi</taxon>
        <taxon>Fungi incertae sedis</taxon>
        <taxon>Chytridiomycota</taxon>
        <taxon>Chytridiomycota incertae sedis</taxon>
        <taxon>Chytridiomycetes</taxon>
        <taxon>Synchytriales</taxon>
        <taxon>Synchytriaceae</taxon>
        <taxon>Synchytrium</taxon>
    </lineage>
</organism>
<dbReference type="Pfam" id="PF16206">
    <property type="entry name" value="Mon2_C"/>
    <property type="match status" value="1"/>
</dbReference>
<dbReference type="VEuPathDB" id="FungiDB:SeMB42_g02824"/>
<dbReference type="Proteomes" id="UP000320475">
    <property type="component" value="Unassembled WGS sequence"/>
</dbReference>
<evidence type="ECO:0000259" key="5">
    <source>
        <dbReference type="Pfam" id="PF16206"/>
    </source>
</evidence>
<proteinExistence type="inferred from homology"/>
<feature type="domain" description="Mon2/Sec7/BIG1-like dimerisation and cyclophilin-binding" evidence="6">
    <location>
        <begin position="8"/>
        <end position="179"/>
    </location>
</feature>
<evidence type="ECO:0000313" key="7">
    <source>
        <dbReference type="EMBL" id="TPX50532.1"/>
    </source>
</evidence>
<protein>
    <recommendedName>
        <fullName evidence="9">Protein MON2 homolog</fullName>
    </recommendedName>
</protein>
<dbReference type="PANTHER" id="PTHR10663:SF333">
    <property type="entry name" value="PROTEIN MON2 HOMOLOG"/>
    <property type="match status" value="1"/>
</dbReference>
<sequence length="1756" mass="192346">MASGSGGLIALLQHDLIHLSSEAKKKYPEIKDETDKALYVLRSLKDKAETESVIADLQATGDVLRPFLQSCDTKNAKLVHLAVGCIQRMIASSAIPENCIPDVLQNLTEVMNGVPELQLKVLQTILKLLTNFPNIHGTLLADALLLCFRLQITKDRIVNHAAAATLRQILIHLFEKVQAAEASGSADSGMCASDAKALFSDICNLTVGDPASFLGIATLPRNLGLELVEAVLADHADQFRMNVELNHTLRDRICPMVIKLFPEKNDFALTVRLLRIVKVIIINFQQSLVMECEIFLSILAKNLDPEVSLWHRVMILELYRTFCSDSGLLRSIFRSYDAADQSVKVFKEVINAFSRFVVADGPNLLTTKTRTSLDGTPSSSPLSGNDDCTLSGSSCSMRIPCIEQLDKADPPSIPDLYPIYLATQCLLGAIEAQASFVLPVIQLTAGPEPDPKYQADILLAIEMANTSWGAILTSFSFLMNSAMDDDLFGQIVKGFTNFASVAGLLGLASQRDAMLISLCKCCVPVPILDVKDAPRSTPAATFLSDRNLACLRALLTVTQTLASVLDENGWFVILETIQIAEGMVQSGKFGKRAASEGGLLADTPTAPLLPPHIAAALRVRSISNAVSPTAIEKIPLSVAANSESVEYHFLTLLQGTKKLYELIPTMENRPFAEFIMGLCRLAVQSAAGSSSATPSTPVTARPTEGSTFAIAKLHDVSLQGVHHLMNRNTDGLYVVWDPLTKSLIEVIHSTSTSTSTRALACGTLQEIITAAAERCDLSHGSNEVKILETLKKLMIVIEDDPNDVDTERERALRSQTWFIEVQKAGLDTLNKLLQLSGQKLSKSWLIVFQVLASCMPPINRQKRQTRLFSDSSNGGLASTPTASVIAVETAEVAPSLTLSASKTVALVRLGFPSLQLICADFLGLLDSKSLVVCIEVVGLFASQQDDLNIALTCIGLLWSISDFVLRQKDRQVVDAEQKKEEEVESTDTAATVKAVRNNNDSGECDQQNSQKFVLEPVQKAERTVEPTLSESMWHILLKQLSQLCSDPRPEVRNGASQSLFRTVSMNGARLNLDAWKECIYHVMFPLLEHIQLSSDRAENAKTGSAFSENRGSFSGSPLIGSPTSSIVGRNATTKQWDETKVLTLQGFVKCFMDFQDVLVGLGDDFGGMWTKFLRYLKHWCFSGSMEVAMAALQSIKAILSRQHENSVMAEILWNTWCDLGLGILEVKEASDPEAASPVEGGQPTIVNDHSCWRSPSIGIVQGFFSQDVLQQYAYIFPDIYRPMKSRFVAADIHRILDILAGIIMYHSRPIPGTSISRLKADMINDLENPTQLQITVLDLINMLCDQASEMVLGEPDVCIMFLAHLISLPLAPRIVVLPGSINNLSNGATEPGKGFTYIALSRRAMQQSISLLGRFGARYEVYETKSCNKLVHELGVIMQRKYDCPEVGKRDTTPLWKTAANVCLSVSNIALDHVSEFIGAGRSHFTEFEDLFDSILTSFEVFFLGSTLPIPTITEDELSADIAFEQSLLSKFESDIIPRLTPTYVPDTCLSRFATMLQRAAKNEWNESERLVSAGGPCKVSKLRPVATSTEEVSKISPETTPVSYDRDVFSRVCFGTLCRLCSSVDDVNPRVAGVLGPVLVHSVVETTLSAFVKNQLALGSHVPIPKKCYRDLIFMLESLLHLQLYPNILLPDQEANPVKRNVLSGSSAHLFTLYPHICDVFAVVATNTNSIFSEHSDLIKLLRQCLATIGKAFAL</sequence>
<evidence type="ECO:0000259" key="6">
    <source>
        <dbReference type="Pfam" id="PF16213"/>
    </source>
</evidence>
<gene>
    <name evidence="7" type="ORF">SeLEV6574_g00854</name>
</gene>
<dbReference type="PANTHER" id="PTHR10663">
    <property type="entry name" value="GUANYL-NUCLEOTIDE EXCHANGE FACTOR"/>
    <property type="match status" value="1"/>
</dbReference>
<keyword evidence="3" id="KW-0653">Protein transport</keyword>
<dbReference type="Pfam" id="PF16213">
    <property type="entry name" value="DCB"/>
    <property type="match status" value="1"/>
</dbReference>
<dbReference type="Pfam" id="PF12783">
    <property type="entry name" value="Sec7-like_HUS"/>
    <property type="match status" value="1"/>
</dbReference>
<feature type="domain" description="Mon2 C-terminal" evidence="5">
    <location>
        <begin position="920"/>
        <end position="1201"/>
    </location>
</feature>
<evidence type="ECO:0008006" key="9">
    <source>
        <dbReference type="Google" id="ProtNLM"/>
    </source>
</evidence>
<comment type="similarity">
    <text evidence="1">Belongs to the MON2 family.</text>
</comment>
<dbReference type="GO" id="GO:0005794">
    <property type="term" value="C:Golgi apparatus"/>
    <property type="evidence" value="ECO:0007669"/>
    <property type="project" value="UniProtKB-ARBA"/>
</dbReference>
<evidence type="ECO:0000256" key="2">
    <source>
        <dbReference type="ARBA" id="ARBA00022448"/>
    </source>
</evidence>
<dbReference type="GO" id="GO:0015031">
    <property type="term" value="P:protein transport"/>
    <property type="evidence" value="ECO:0007669"/>
    <property type="project" value="UniProtKB-KW"/>
</dbReference>
<dbReference type="InterPro" id="IPR016024">
    <property type="entry name" value="ARM-type_fold"/>
</dbReference>
<dbReference type="EMBL" id="QEAM01000016">
    <property type="protein sequence ID" value="TPX50532.1"/>
    <property type="molecule type" value="Genomic_DNA"/>
</dbReference>
<name>A0A507DFV1_9FUNG</name>
<dbReference type="InterPro" id="IPR032817">
    <property type="entry name" value="Mon2_C"/>
</dbReference>
<dbReference type="OrthoDB" id="294853at2759"/>
<reference evidence="7 8" key="1">
    <citation type="journal article" date="2019" name="Sci. Rep.">
        <title>Comparative genomics of chytrid fungi reveal insights into the obligate biotrophic and pathogenic lifestyle of Synchytrium endobioticum.</title>
        <authorList>
            <person name="van de Vossenberg B.T.L.H."/>
            <person name="Warris S."/>
            <person name="Nguyen H.D.T."/>
            <person name="van Gent-Pelzer M.P.E."/>
            <person name="Joly D.L."/>
            <person name="van de Geest H.C."/>
            <person name="Bonants P.J.M."/>
            <person name="Smith D.S."/>
            <person name="Levesque C.A."/>
            <person name="van der Lee T.A.J."/>
        </authorList>
    </citation>
    <scope>NUCLEOTIDE SEQUENCE [LARGE SCALE GENOMIC DNA]</scope>
    <source>
        <strain evidence="7 8">LEV6574</strain>
    </source>
</reference>
<dbReference type="SUPFAM" id="SSF48371">
    <property type="entry name" value="ARM repeat"/>
    <property type="match status" value="1"/>
</dbReference>
<evidence type="ECO:0000256" key="1">
    <source>
        <dbReference type="ARBA" id="ARBA00008144"/>
    </source>
</evidence>